<feature type="domain" description="Insertion element IS150 protein InsJ-like helix-turn-helix" evidence="2">
    <location>
        <begin position="32"/>
        <end position="82"/>
    </location>
</feature>
<dbReference type="EMBL" id="AP017928">
    <property type="protein sequence ID" value="BBA35307.1"/>
    <property type="molecule type" value="Genomic_DNA"/>
</dbReference>
<dbReference type="InterPro" id="IPR055247">
    <property type="entry name" value="InsJ-like_HTH"/>
</dbReference>
<dbReference type="Pfam" id="PF13518">
    <property type="entry name" value="HTH_28"/>
    <property type="match status" value="1"/>
</dbReference>
<dbReference type="AlphaFoldDB" id="A0A250KUL2"/>
<keyword evidence="4" id="KW-1185">Reference proteome</keyword>
<dbReference type="InterPro" id="IPR038717">
    <property type="entry name" value="Tc1-like_DDE_dom"/>
</dbReference>
<proteinExistence type="predicted"/>
<name>A0A250KUL2_9GAMM</name>
<dbReference type="OrthoDB" id="129174at2"/>
<evidence type="ECO:0000259" key="2">
    <source>
        <dbReference type="Pfam" id="PF13518"/>
    </source>
</evidence>
<organism evidence="3 4">
    <name type="scientific">Methylocaldum marinum</name>
    <dbReference type="NCBI Taxonomy" id="1432792"/>
    <lineage>
        <taxon>Bacteria</taxon>
        <taxon>Pseudomonadati</taxon>
        <taxon>Pseudomonadota</taxon>
        <taxon>Gammaproteobacteria</taxon>
        <taxon>Methylococcales</taxon>
        <taxon>Methylococcaceae</taxon>
        <taxon>Methylocaldum</taxon>
    </lineage>
</organism>
<dbReference type="InterPro" id="IPR036397">
    <property type="entry name" value="RNaseH_sf"/>
</dbReference>
<feature type="domain" description="Tc1-like transposase DDE" evidence="1">
    <location>
        <begin position="184"/>
        <end position="332"/>
    </location>
</feature>
<gene>
    <name evidence="3" type="ORF">sS8_3369</name>
</gene>
<evidence type="ECO:0000313" key="3">
    <source>
        <dbReference type="EMBL" id="BBA35307.1"/>
    </source>
</evidence>
<dbReference type="Proteomes" id="UP000266313">
    <property type="component" value="Chromosome"/>
</dbReference>
<dbReference type="RefSeq" id="WP_119630534.1">
    <property type="nucleotide sequence ID" value="NZ_AP017928.1"/>
</dbReference>
<reference evidence="3 4" key="1">
    <citation type="submission" date="2016-12" db="EMBL/GenBank/DDBJ databases">
        <title>Genome sequencing of Methylocaldum marinum.</title>
        <authorList>
            <person name="Takeuchi M."/>
            <person name="Kamagata Y."/>
            <person name="Hiraoka S."/>
            <person name="Oshima K."/>
            <person name="Hattori M."/>
            <person name="Iwasaki W."/>
        </authorList>
    </citation>
    <scope>NUCLEOTIDE SEQUENCE [LARGE SCALE GENOMIC DNA]</scope>
    <source>
        <strain evidence="3 4">S8</strain>
    </source>
</reference>
<evidence type="ECO:0000313" key="4">
    <source>
        <dbReference type="Proteomes" id="UP000266313"/>
    </source>
</evidence>
<dbReference type="Pfam" id="PF13358">
    <property type="entry name" value="DDE_3"/>
    <property type="match status" value="1"/>
</dbReference>
<dbReference type="KEGG" id="mmai:sS8_3369"/>
<dbReference type="NCBIfam" id="NF033545">
    <property type="entry name" value="transpos_IS630"/>
    <property type="match status" value="1"/>
</dbReference>
<accession>A0A250KUL2</accession>
<dbReference type="Gene3D" id="3.30.420.10">
    <property type="entry name" value="Ribonuclease H-like superfamily/Ribonuclease H"/>
    <property type="match status" value="1"/>
</dbReference>
<dbReference type="GO" id="GO:0003676">
    <property type="term" value="F:nucleic acid binding"/>
    <property type="evidence" value="ECO:0007669"/>
    <property type="project" value="InterPro"/>
</dbReference>
<protein>
    <submittedName>
        <fullName evidence="3">Uncharacterized protein</fullName>
    </submittedName>
</protein>
<evidence type="ECO:0000259" key="1">
    <source>
        <dbReference type="Pfam" id="PF13358"/>
    </source>
</evidence>
<sequence>MNRRIRIQRLAPQDREEWQKQYYRHKEQRPRRRLTALKAVWDGQTLADVCRTQHLRRKTLEHWLDLYLHGGFKTLLAPERRRVPQALSCRQRRVLRYILLHKTPADYGLDSYQWTARRAQALIAAKWNIHLGLGRLYPLFDQFGLSHQRVHRDYGPPRPRLQAAFVDALEKKVEEARPSDRARVALDEFALRSVPDTHYAWAERNTAPRVPSDERQRPRLNGFLTVDLHRGLTGVQFRSQGKTGDVVFVVVLTVLRYVQQGCHWITLILDNARTHRHALEVAARELLSEIAELAHWPDLKATTVEFLHTPPYSPALNPAEYLIHWVRQETLYHLPCTFTLQEKADRVRHHLAQAPPFTPEQMQKLLRHIYKLPKDKTVKWPKLE</sequence>
<dbReference type="InterPro" id="IPR047655">
    <property type="entry name" value="Transpos_IS630-like"/>
</dbReference>